<dbReference type="CDD" id="cd11041">
    <property type="entry name" value="CYP503A1-like"/>
    <property type="match status" value="1"/>
</dbReference>
<evidence type="ECO:0000256" key="7">
    <source>
        <dbReference type="PIRSR" id="PIRSR602403-1"/>
    </source>
</evidence>
<gene>
    <name evidence="9" type="ORF">R3P38DRAFT_2554810</name>
</gene>
<comment type="caution">
    <text evidence="9">The sequence shown here is derived from an EMBL/GenBank/DDBJ whole genome shotgun (WGS) entry which is preliminary data.</text>
</comment>
<dbReference type="InterPro" id="IPR017972">
    <property type="entry name" value="Cyt_P450_CS"/>
</dbReference>
<evidence type="ECO:0000256" key="4">
    <source>
        <dbReference type="ARBA" id="ARBA00023002"/>
    </source>
</evidence>
<keyword evidence="3 7" id="KW-0479">Metal-binding</keyword>
<dbReference type="Gene3D" id="1.10.630.10">
    <property type="entry name" value="Cytochrome P450"/>
    <property type="match status" value="1"/>
</dbReference>
<dbReference type="PANTHER" id="PTHR46206">
    <property type="entry name" value="CYTOCHROME P450"/>
    <property type="match status" value="1"/>
</dbReference>
<sequence>MPLETLLATLAVLITGLFYLTHNRTGLPRVGGKGPIGFILTALKSLTSFEELINEGWHKYGGKPFALPTMAGQVVLVGPENVDLIRMSDDSVINQPISIDEGLQIAHTMNPRQQALPYQAVVTRTDLTRAIGSFIPEVVEETNLSMAEAFSPKPGEKSATVPLFETMVHLVARISNRAMLGTSLCRNKTFLHEVIQFAETLVPYAQLLLWFPRLMRAPLYFLMSSAFGGPKQPIKTLLPHLKTLLADREKGIESSRTISDFLINHAPPEEIANPELLAMRVLNLNFGSIHTSSIFGTHAIFHLATLSPSELDGIRKEIIDALESEGGYTKTSLSKMRKLDSILRETGRFYALGYVGLLRLLIKPLTLVDGTVIPAGYSIGVPTRPIHFDPTVYVDPETFDCFRFSKLREKEESDVKHGFTTIDKDFILFGLGRHACPGRFFASMELKIMLSHLLLHYDVSLPDGAKEVPKPMVFASAVMPNPKASVVITPRVGQPGQEF</sequence>
<reference evidence="9 10" key="1">
    <citation type="journal article" date="2024" name="J Genomics">
        <title>Draft genome sequencing and assembly of Favolaschia claudopus CIRM-BRFM 2984 isolated from oak limbs.</title>
        <authorList>
            <person name="Navarro D."/>
            <person name="Drula E."/>
            <person name="Chaduli D."/>
            <person name="Cazenave R."/>
            <person name="Ahrendt S."/>
            <person name="Wang J."/>
            <person name="Lipzen A."/>
            <person name="Daum C."/>
            <person name="Barry K."/>
            <person name="Grigoriev I.V."/>
            <person name="Favel A."/>
            <person name="Rosso M.N."/>
            <person name="Martin F."/>
        </authorList>
    </citation>
    <scope>NUCLEOTIDE SEQUENCE [LARGE SCALE GENOMIC DNA]</scope>
    <source>
        <strain evidence="9 10">CIRM-BRFM 2984</strain>
    </source>
</reference>
<keyword evidence="6 8" id="KW-0503">Monooxygenase</keyword>
<dbReference type="PANTHER" id="PTHR46206:SF1">
    <property type="entry name" value="P450, PUTATIVE (EUROFUNG)-RELATED"/>
    <property type="match status" value="1"/>
</dbReference>
<evidence type="ECO:0000313" key="9">
    <source>
        <dbReference type="EMBL" id="KAK7007017.1"/>
    </source>
</evidence>
<evidence type="ECO:0000313" key="10">
    <source>
        <dbReference type="Proteomes" id="UP001362999"/>
    </source>
</evidence>
<dbReference type="InterPro" id="IPR001128">
    <property type="entry name" value="Cyt_P450"/>
</dbReference>
<dbReference type="GO" id="GO:0016705">
    <property type="term" value="F:oxidoreductase activity, acting on paired donors, with incorporation or reduction of molecular oxygen"/>
    <property type="evidence" value="ECO:0007669"/>
    <property type="project" value="InterPro"/>
</dbReference>
<dbReference type="Pfam" id="PF00067">
    <property type="entry name" value="p450"/>
    <property type="match status" value="1"/>
</dbReference>
<dbReference type="AlphaFoldDB" id="A0AAW0AED4"/>
<feature type="binding site" description="axial binding residue" evidence="7">
    <location>
        <position position="436"/>
    </location>
    <ligand>
        <name>heme</name>
        <dbReference type="ChEBI" id="CHEBI:30413"/>
    </ligand>
    <ligandPart>
        <name>Fe</name>
        <dbReference type="ChEBI" id="CHEBI:18248"/>
    </ligandPart>
</feature>
<dbReference type="InterPro" id="IPR002403">
    <property type="entry name" value="Cyt_P450_E_grp-IV"/>
</dbReference>
<protein>
    <submittedName>
        <fullName evidence="9">Ent-kaurene oxidase</fullName>
    </submittedName>
</protein>
<comment type="similarity">
    <text evidence="2 8">Belongs to the cytochrome P450 family.</text>
</comment>
<keyword evidence="10" id="KW-1185">Reference proteome</keyword>
<name>A0AAW0AED4_9AGAR</name>
<accession>A0AAW0AED4</accession>
<proteinExistence type="inferred from homology"/>
<evidence type="ECO:0000256" key="2">
    <source>
        <dbReference type="ARBA" id="ARBA00010617"/>
    </source>
</evidence>
<evidence type="ECO:0000256" key="3">
    <source>
        <dbReference type="ARBA" id="ARBA00022723"/>
    </source>
</evidence>
<dbReference type="EMBL" id="JAWWNJ010000073">
    <property type="protein sequence ID" value="KAK7007017.1"/>
    <property type="molecule type" value="Genomic_DNA"/>
</dbReference>
<dbReference type="GO" id="GO:0020037">
    <property type="term" value="F:heme binding"/>
    <property type="evidence" value="ECO:0007669"/>
    <property type="project" value="InterPro"/>
</dbReference>
<evidence type="ECO:0000256" key="8">
    <source>
        <dbReference type="RuleBase" id="RU000461"/>
    </source>
</evidence>
<organism evidence="9 10">
    <name type="scientific">Favolaschia claudopus</name>
    <dbReference type="NCBI Taxonomy" id="2862362"/>
    <lineage>
        <taxon>Eukaryota</taxon>
        <taxon>Fungi</taxon>
        <taxon>Dikarya</taxon>
        <taxon>Basidiomycota</taxon>
        <taxon>Agaricomycotina</taxon>
        <taxon>Agaricomycetes</taxon>
        <taxon>Agaricomycetidae</taxon>
        <taxon>Agaricales</taxon>
        <taxon>Marasmiineae</taxon>
        <taxon>Mycenaceae</taxon>
        <taxon>Favolaschia</taxon>
    </lineage>
</organism>
<dbReference type="GO" id="GO:0005506">
    <property type="term" value="F:iron ion binding"/>
    <property type="evidence" value="ECO:0007669"/>
    <property type="project" value="InterPro"/>
</dbReference>
<evidence type="ECO:0000256" key="1">
    <source>
        <dbReference type="ARBA" id="ARBA00001971"/>
    </source>
</evidence>
<dbReference type="PRINTS" id="PR00465">
    <property type="entry name" value="EP450IV"/>
</dbReference>
<dbReference type="Proteomes" id="UP001362999">
    <property type="component" value="Unassembled WGS sequence"/>
</dbReference>
<evidence type="ECO:0000256" key="6">
    <source>
        <dbReference type="ARBA" id="ARBA00023033"/>
    </source>
</evidence>
<keyword evidence="4 8" id="KW-0560">Oxidoreductase</keyword>
<dbReference type="SUPFAM" id="SSF48264">
    <property type="entry name" value="Cytochrome P450"/>
    <property type="match status" value="1"/>
</dbReference>
<evidence type="ECO:0000256" key="5">
    <source>
        <dbReference type="ARBA" id="ARBA00023004"/>
    </source>
</evidence>
<keyword evidence="5 7" id="KW-0408">Iron</keyword>
<keyword evidence="7 8" id="KW-0349">Heme</keyword>
<dbReference type="PROSITE" id="PS00086">
    <property type="entry name" value="CYTOCHROME_P450"/>
    <property type="match status" value="1"/>
</dbReference>
<dbReference type="GO" id="GO:0004497">
    <property type="term" value="F:monooxygenase activity"/>
    <property type="evidence" value="ECO:0007669"/>
    <property type="project" value="UniProtKB-KW"/>
</dbReference>
<comment type="cofactor">
    <cofactor evidence="1 7">
        <name>heme</name>
        <dbReference type="ChEBI" id="CHEBI:30413"/>
    </cofactor>
</comment>
<dbReference type="InterPro" id="IPR036396">
    <property type="entry name" value="Cyt_P450_sf"/>
</dbReference>